<evidence type="ECO:0000256" key="2">
    <source>
        <dbReference type="SAM" id="SignalP"/>
    </source>
</evidence>
<sequence length="409" mass="44422">MNRLLFLLFLSLVLAACGPNSDRVDRGVDGQANEDYERGPNNGRLLRDGDFALEVTIFETNAPPHYRLYAYRSDSLIPPTEVVATIELSRLDGEVNRFTFAPESTYLVGSGEVTEPHSFDVAVTAEHGGKRSNWSYESYEGRVTIPAAIAEDAGIRVEQAGPASIRDIVRLTGTIAFDSNRYASVGARFPGIVQSVSVQQGERVQRGQTLAIVEGNDSMRTYPITAPLDGVVIVRNTNVGDVAGAGALFELADPSHVWIDLRAIGTDAENLAPGQVVQIRSATGSAVAEAKIESLLPVAGIGQSVIARVNVPNPQGQWRPGMTVSAEVMVDSREVPLAVKEMGLQRFRDFTVVFVQIDETYEVRMLELGDRDGEYAEVLGGLKTGSRYVTEQSFLIRQDIEKSGASHDH</sequence>
<dbReference type="SUPFAM" id="SSF51230">
    <property type="entry name" value="Single hybrid motif"/>
    <property type="match status" value="1"/>
</dbReference>
<dbReference type="InterPro" id="IPR011053">
    <property type="entry name" value="Single_hybrid_motif"/>
</dbReference>
<name>A0A379KB93_ECTOL</name>
<dbReference type="Gene3D" id="2.40.50.100">
    <property type="match status" value="1"/>
</dbReference>
<evidence type="ECO:0000313" key="8">
    <source>
        <dbReference type="Proteomes" id="UP000254084"/>
    </source>
</evidence>
<evidence type="ECO:0000259" key="4">
    <source>
        <dbReference type="Pfam" id="PF25971"/>
    </source>
</evidence>
<dbReference type="PANTHER" id="PTHR30097:SF4">
    <property type="entry name" value="SLR6042 PROTEIN"/>
    <property type="match status" value="1"/>
</dbReference>
<protein>
    <submittedName>
        <fullName evidence="7">Cation efflux system protein</fullName>
    </submittedName>
</protein>
<dbReference type="CDD" id="cd06850">
    <property type="entry name" value="biotinyl_domain"/>
    <property type="match status" value="1"/>
</dbReference>
<dbReference type="InterPro" id="IPR058647">
    <property type="entry name" value="BSH_CzcB-like"/>
</dbReference>
<dbReference type="RefSeq" id="WP_084341223.1">
    <property type="nucleotide sequence ID" value="NZ_UGUW01000004.1"/>
</dbReference>
<feature type="domain" description="CusB-like beta-barrel" evidence="3">
    <location>
        <begin position="257"/>
        <end position="328"/>
    </location>
</feature>
<dbReference type="PANTHER" id="PTHR30097">
    <property type="entry name" value="CATION EFFLUX SYSTEM PROTEIN CUSB"/>
    <property type="match status" value="1"/>
</dbReference>
<dbReference type="Pfam" id="PF25973">
    <property type="entry name" value="BSH_CzcB"/>
    <property type="match status" value="1"/>
</dbReference>
<feature type="domain" description="CzcB-like C-terminal circularly permuted SH3-like" evidence="6">
    <location>
        <begin position="337"/>
        <end position="396"/>
    </location>
</feature>
<organism evidence="7 8">
    <name type="scientific">Ectopseudomonas oleovorans</name>
    <name type="common">Pseudomonas oleovorans</name>
    <dbReference type="NCBI Taxonomy" id="301"/>
    <lineage>
        <taxon>Bacteria</taxon>
        <taxon>Pseudomonadati</taxon>
        <taxon>Pseudomonadota</taxon>
        <taxon>Gammaproteobacteria</taxon>
        <taxon>Pseudomonadales</taxon>
        <taxon>Pseudomonadaceae</taxon>
        <taxon>Ectopseudomonas</taxon>
    </lineage>
</organism>
<evidence type="ECO:0000259" key="6">
    <source>
        <dbReference type="Pfam" id="PF25975"/>
    </source>
</evidence>
<feature type="signal peptide" evidence="2">
    <location>
        <begin position="1"/>
        <end position="15"/>
    </location>
</feature>
<evidence type="ECO:0000259" key="5">
    <source>
        <dbReference type="Pfam" id="PF25973"/>
    </source>
</evidence>
<dbReference type="PROSITE" id="PS51257">
    <property type="entry name" value="PROKAR_LIPOPROTEIN"/>
    <property type="match status" value="1"/>
</dbReference>
<dbReference type="GO" id="GO:0060003">
    <property type="term" value="P:copper ion export"/>
    <property type="evidence" value="ECO:0007669"/>
    <property type="project" value="TreeGrafter"/>
</dbReference>
<dbReference type="InterPro" id="IPR058646">
    <property type="entry name" value="CzcB_N"/>
</dbReference>
<dbReference type="InterPro" id="IPR058649">
    <property type="entry name" value="CzcB_C"/>
</dbReference>
<proteinExistence type="predicted"/>
<dbReference type="InterPro" id="IPR051909">
    <property type="entry name" value="MFP_Cation_Efflux"/>
</dbReference>
<dbReference type="Gene3D" id="2.40.30.170">
    <property type="match status" value="1"/>
</dbReference>
<evidence type="ECO:0000256" key="1">
    <source>
        <dbReference type="ARBA" id="ARBA00022448"/>
    </source>
</evidence>
<evidence type="ECO:0000259" key="3">
    <source>
        <dbReference type="Pfam" id="PF25954"/>
    </source>
</evidence>
<dbReference type="GO" id="GO:0046914">
    <property type="term" value="F:transition metal ion binding"/>
    <property type="evidence" value="ECO:0007669"/>
    <property type="project" value="TreeGrafter"/>
</dbReference>
<dbReference type="Pfam" id="PF25971">
    <property type="entry name" value="CzcB_N"/>
    <property type="match status" value="1"/>
</dbReference>
<gene>
    <name evidence="7" type="primary">czcB_2</name>
    <name evidence="7" type="ORF">NCTC10860_04374</name>
</gene>
<dbReference type="GO" id="GO:0015679">
    <property type="term" value="P:plasma membrane copper ion transport"/>
    <property type="evidence" value="ECO:0007669"/>
    <property type="project" value="TreeGrafter"/>
</dbReference>
<dbReference type="EMBL" id="UGUW01000004">
    <property type="protein sequence ID" value="SUD61955.1"/>
    <property type="molecule type" value="Genomic_DNA"/>
</dbReference>
<dbReference type="Proteomes" id="UP000254084">
    <property type="component" value="Unassembled WGS sequence"/>
</dbReference>
<feature type="chain" id="PRO_5016813746" evidence="2">
    <location>
        <begin position="16"/>
        <end position="409"/>
    </location>
</feature>
<keyword evidence="1" id="KW-0813">Transport</keyword>
<dbReference type="GO" id="GO:0030288">
    <property type="term" value="C:outer membrane-bounded periplasmic space"/>
    <property type="evidence" value="ECO:0007669"/>
    <property type="project" value="TreeGrafter"/>
</dbReference>
<dbReference type="InterPro" id="IPR058792">
    <property type="entry name" value="Beta-barrel_RND_2"/>
</dbReference>
<evidence type="ECO:0000313" key="7">
    <source>
        <dbReference type="EMBL" id="SUD61955.1"/>
    </source>
</evidence>
<dbReference type="AlphaFoldDB" id="A0A379KB93"/>
<accession>A0A379KB93</accession>
<feature type="domain" description="CzcB-like barrel-sandwich hybrid" evidence="5">
    <location>
        <begin position="182"/>
        <end position="253"/>
    </location>
</feature>
<dbReference type="Pfam" id="PF25954">
    <property type="entry name" value="Beta-barrel_RND_2"/>
    <property type="match status" value="1"/>
</dbReference>
<dbReference type="Gene3D" id="2.40.420.20">
    <property type="match status" value="1"/>
</dbReference>
<keyword evidence="2" id="KW-0732">Signal</keyword>
<dbReference type="Pfam" id="PF25975">
    <property type="entry name" value="CzcB_C"/>
    <property type="match status" value="1"/>
</dbReference>
<feature type="domain" description="CzcB N-terminal" evidence="4">
    <location>
        <begin position="43"/>
        <end position="133"/>
    </location>
</feature>
<reference evidence="7 8" key="1">
    <citation type="submission" date="2018-06" db="EMBL/GenBank/DDBJ databases">
        <authorList>
            <consortium name="Pathogen Informatics"/>
            <person name="Doyle S."/>
        </authorList>
    </citation>
    <scope>NUCLEOTIDE SEQUENCE [LARGE SCALE GENOMIC DNA]</scope>
    <source>
        <strain evidence="7 8">NCTC10860</strain>
    </source>
</reference>